<dbReference type="Pfam" id="PF13580">
    <property type="entry name" value="SIS_2"/>
    <property type="match status" value="1"/>
</dbReference>
<reference evidence="13 14" key="1">
    <citation type="submission" date="2020-04" db="EMBL/GenBank/DDBJ databases">
        <authorList>
            <person name="De Canck E."/>
        </authorList>
    </citation>
    <scope>NUCLEOTIDE SEQUENCE [LARGE SCALE GENOMIC DNA]</scope>
    <source>
        <strain evidence="13 14">LMG 3431</strain>
    </source>
</reference>
<evidence type="ECO:0000256" key="8">
    <source>
        <dbReference type="ARBA" id="ARBA00023235"/>
    </source>
</evidence>
<evidence type="ECO:0000256" key="4">
    <source>
        <dbReference type="ARBA" id="ARBA00009894"/>
    </source>
</evidence>
<evidence type="ECO:0000256" key="7">
    <source>
        <dbReference type="ARBA" id="ARBA00022833"/>
    </source>
</evidence>
<dbReference type="Proteomes" id="UP000494108">
    <property type="component" value="Unassembled WGS sequence"/>
</dbReference>
<feature type="binding site" evidence="10">
    <location>
        <position position="222"/>
    </location>
    <ligand>
        <name>Zn(2+)</name>
        <dbReference type="ChEBI" id="CHEBI:29105"/>
    </ligand>
</feature>
<feature type="binding site" evidence="10">
    <location>
        <position position="164"/>
    </location>
    <ligand>
        <name>substrate</name>
    </ligand>
</feature>
<keyword evidence="8 10" id="KW-0413">Isomerase</keyword>
<sequence length="237" mass="25160">MKPRAGKLLPGTDQPPRLPPAEVSLRLDRTGPLHREIIAPMDMTSRMTSHFRDAMAACEQSMNVLAEPLAVAVDVLFGALANNGKILACGNGGSAADAQHFIAELVGRFERERLPLAGIALNTDTAILTAVGNDYGFDEIYERQVNAFGQAGDVLVAISTSGNSPNVVRAMEAASAREMHVLAVTGKGGGVMGELITPMDVHLCVPSDRTMRIQEVHILLLHALCDGIDALLLGDTE</sequence>
<dbReference type="InterPro" id="IPR004515">
    <property type="entry name" value="Phosphoheptose_Isoase"/>
</dbReference>
<gene>
    <name evidence="10 13" type="primary">gmhA</name>
    <name evidence="13" type="ORF">LMG3431_04828</name>
</gene>
<feature type="binding site" evidence="10">
    <location>
        <begin position="159"/>
        <end position="161"/>
    </location>
    <ligand>
        <name>substrate</name>
    </ligand>
</feature>
<dbReference type="GO" id="GO:2001061">
    <property type="term" value="P:D-glycero-D-manno-heptose 7-phosphate biosynthetic process"/>
    <property type="evidence" value="ECO:0007669"/>
    <property type="project" value="UniProtKB-UniPathway"/>
</dbReference>
<dbReference type="GO" id="GO:0008968">
    <property type="term" value="F:D-sedoheptulose 7-phosphate isomerase activity"/>
    <property type="evidence" value="ECO:0007669"/>
    <property type="project" value="UniProtKB-UniRule"/>
</dbReference>
<comment type="pathway">
    <text evidence="10">Carbohydrate biosynthesis; D-glycero-D-manno-heptose 7-phosphate biosynthesis; D-glycero-alpha-D-manno-heptose 7-phosphate and D-glycero-beta-D-manno-heptose 7-phosphate from sedoheptulose 7-phosphate: step 1/1.</text>
</comment>
<dbReference type="InterPro" id="IPR046348">
    <property type="entry name" value="SIS_dom_sf"/>
</dbReference>
<keyword evidence="5 10" id="KW-0963">Cytoplasm</keyword>
<dbReference type="Gene3D" id="3.40.50.10490">
    <property type="entry name" value="Glucose-6-phosphate isomerase like protein, domain 1"/>
    <property type="match status" value="1"/>
</dbReference>
<dbReference type="GO" id="GO:0008270">
    <property type="term" value="F:zinc ion binding"/>
    <property type="evidence" value="ECO:0007669"/>
    <property type="project" value="UniProtKB-UniRule"/>
</dbReference>
<dbReference type="InterPro" id="IPR035461">
    <property type="entry name" value="GmhA/DiaA"/>
</dbReference>
<evidence type="ECO:0000313" key="13">
    <source>
        <dbReference type="EMBL" id="CAB3690128.1"/>
    </source>
</evidence>
<dbReference type="UniPathway" id="UPA00041">
    <property type="reaction ID" value="UER00436"/>
</dbReference>
<feature type="region of interest" description="Disordered" evidence="11">
    <location>
        <begin position="1"/>
        <end position="22"/>
    </location>
</feature>
<feature type="binding site" evidence="10">
    <location>
        <position position="214"/>
    </location>
    <ligand>
        <name>Zn(2+)</name>
        <dbReference type="ChEBI" id="CHEBI:29105"/>
    </ligand>
</feature>
<proteinExistence type="inferred from homology"/>
<keyword evidence="6 10" id="KW-0479">Metal-binding</keyword>
<dbReference type="PROSITE" id="PS51464">
    <property type="entry name" value="SIS"/>
    <property type="match status" value="1"/>
</dbReference>
<evidence type="ECO:0000256" key="11">
    <source>
        <dbReference type="SAM" id="MobiDB-lite"/>
    </source>
</evidence>
<comment type="subunit">
    <text evidence="10">Homotetramer.</text>
</comment>
<evidence type="ECO:0000256" key="3">
    <source>
        <dbReference type="ARBA" id="ARBA00004496"/>
    </source>
</evidence>
<evidence type="ECO:0000256" key="1">
    <source>
        <dbReference type="ARBA" id="ARBA00000348"/>
    </source>
</evidence>
<dbReference type="CDD" id="cd05006">
    <property type="entry name" value="SIS_GmhA"/>
    <property type="match status" value="1"/>
</dbReference>
<comment type="miscellaneous">
    <text evidence="10">The reaction produces a racemic mixture of D-glycero-alpha-D-manno-heptose 7-phosphate and D-glycero-beta-D-manno-heptose 7-phosphate.</text>
</comment>
<dbReference type="InterPro" id="IPR001347">
    <property type="entry name" value="SIS_dom"/>
</dbReference>
<comment type="similarity">
    <text evidence="4 10">Belongs to the SIS family. GmhA subfamily.</text>
</comment>
<dbReference type="EMBL" id="CADIJX010000007">
    <property type="protein sequence ID" value="CAB3690128.1"/>
    <property type="molecule type" value="Genomic_DNA"/>
</dbReference>
<evidence type="ECO:0000256" key="6">
    <source>
        <dbReference type="ARBA" id="ARBA00022723"/>
    </source>
</evidence>
<evidence type="ECO:0000256" key="10">
    <source>
        <dbReference type="HAMAP-Rule" id="MF_00067"/>
    </source>
</evidence>
<dbReference type="GO" id="GO:0005975">
    <property type="term" value="P:carbohydrate metabolic process"/>
    <property type="evidence" value="ECO:0007669"/>
    <property type="project" value="UniProtKB-UniRule"/>
</dbReference>
<accession>A0A6S6ZPL5</accession>
<keyword evidence="9 10" id="KW-0119">Carbohydrate metabolism</keyword>
<feature type="binding site" evidence="10">
    <location>
        <position position="104"/>
    </location>
    <ligand>
        <name>substrate</name>
    </ligand>
</feature>
<comment type="subcellular location">
    <subcellularLocation>
        <location evidence="3 10">Cytoplasm</location>
    </subcellularLocation>
</comment>
<dbReference type="NCBIfam" id="NF010546">
    <property type="entry name" value="PRK13936.1"/>
    <property type="match status" value="1"/>
</dbReference>
<feature type="binding site" evidence="10">
    <location>
        <position position="214"/>
    </location>
    <ligand>
        <name>substrate</name>
    </ligand>
</feature>
<name>A0A6S6ZPL5_9BURK</name>
<dbReference type="GO" id="GO:0005737">
    <property type="term" value="C:cytoplasm"/>
    <property type="evidence" value="ECO:0007669"/>
    <property type="project" value="UniProtKB-SubCell"/>
</dbReference>
<protein>
    <recommendedName>
        <fullName evidence="10">Phosphoheptose isomerase</fullName>
        <ecNumber evidence="10">5.3.1.28</ecNumber>
    </recommendedName>
    <alternativeName>
        <fullName evidence="10">Sedoheptulose 7-phosphate isomerase</fullName>
    </alternativeName>
</protein>
<dbReference type="GO" id="GO:0097367">
    <property type="term" value="F:carbohydrate derivative binding"/>
    <property type="evidence" value="ECO:0007669"/>
    <property type="project" value="InterPro"/>
</dbReference>
<comment type="catalytic activity">
    <reaction evidence="1 10">
        <text>2 D-sedoheptulose 7-phosphate = D-glycero-alpha-D-manno-heptose 7-phosphate + D-glycero-beta-D-manno-heptose 7-phosphate</text>
        <dbReference type="Rhea" id="RHEA:27489"/>
        <dbReference type="ChEBI" id="CHEBI:57483"/>
        <dbReference type="ChEBI" id="CHEBI:60203"/>
        <dbReference type="ChEBI" id="CHEBI:60204"/>
        <dbReference type="EC" id="5.3.1.28"/>
    </reaction>
</comment>
<keyword evidence="14" id="KW-1185">Reference proteome</keyword>
<feature type="domain" description="SIS" evidence="12">
    <location>
        <begin position="76"/>
        <end position="237"/>
    </location>
</feature>
<dbReference type="EC" id="5.3.1.28" evidence="10"/>
<evidence type="ECO:0000256" key="9">
    <source>
        <dbReference type="ARBA" id="ARBA00023277"/>
    </source>
</evidence>
<evidence type="ECO:0000256" key="2">
    <source>
        <dbReference type="ARBA" id="ARBA00003172"/>
    </source>
</evidence>
<dbReference type="SUPFAM" id="SSF53697">
    <property type="entry name" value="SIS domain"/>
    <property type="match status" value="1"/>
</dbReference>
<feature type="binding site" evidence="10">
    <location>
        <begin position="91"/>
        <end position="93"/>
    </location>
    <ligand>
        <name>substrate</name>
    </ligand>
</feature>
<comment type="function">
    <text evidence="2 10">Catalyzes the isomerization of sedoheptulose 7-phosphate in D-glycero-D-manno-heptose 7-phosphate.</text>
</comment>
<evidence type="ECO:0000313" key="14">
    <source>
        <dbReference type="Proteomes" id="UP000494108"/>
    </source>
</evidence>
<dbReference type="HAMAP" id="MF_00067">
    <property type="entry name" value="GmhA"/>
    <property type="match status" value="1"/>
</dbReference>
<feature type="binding site" evidence="10">
    <location>
        <begin position="133"/>
        <end position="134"/>
    </location>
    <ligand>
        <name>substrate</name>
    </ligand>
</feature>
<dbReference type="PANTHER" id="PTHR30390:SF6">
    <property type="entry name" value="DNAA INITIATOR-ASSOCIATING PROTEIN DIAA"/>
    <property type="match status" value="1"/>
</dbReference>
<evidence type="ECO:0000256" key="5">
    <source>
        <dbReference type="ARBA" id="ARBA00022490"/>
    </source>
</evidence>
<evidence type="ECO:0000259" key="12">
    <source>
        <dbReference type="PROSITE" id="PS51464"/>
    </source>
</evidence>
<feature type="binding site" evidence="10">
    <location>
        <position position="100"/>
    </location>
    <ligand>
        <name>Zn(2+)</name>
        <dbReference type="ChEBI" id="CHEBI:29105"/>
    </ligand>
</feature>
<dbReference type="PANTHER" id="PTHR30390">
    <property type="entry name" value="SEDOHEPTULOSE 7-PHOSPHATE ISOMERASE / DNAA INITIATOR-ASSOCIATING FACTOR FOR REPLICATION INITIATION"/>
    <property type="match status" value="1"/>
</dbReference>
<comment type="cofactor">
    <cofactor evidence="10">
        <name>Zn(2+)</name>
        <dbReference type="ChEBI" id="CHEBI:29105"/>
    </cofactor>
    <text evidence="10">Binds 1 zinc ion per subunit.</text>
</comment>
<keyword evidence="7 10" id="KW-0862">Zinc</keyword>
<dbReference type="InterPro" id="IPR050099">
    <property type="entry name" value="SIS_GmhA/DiaA_subfam"/>
</dbReference>
<organism evidence="13 14">
    <name type="scientific">Achromobacter pestifer</name>
    <dbReference type="NCBI Taxonomy" id="1353889"/>
    <lineage>
        <taxon>Bacteria</taxon>
        <taxon>Pseudomonadati</taxon>
        <taxon>Pseudomonadota</taxon>
        <taxon>Betaproteobacteria</taxon>
        <taxon>Burkholderiales</taxon>
        <taxon>Alcaligenaceae</taxon>
        <taxon>Achromobacter</taxon>
    </lineage>
</organism>
<feature type="binding site" evidence="10">
    <location>
        <position position="104"/>
    </location>
    <ligand>
        <name>Zn(2+)</name>
        <dbReference type="ChEBI" id="CHEBI:29105"/>
    </ligand>
</feature>
<dbReference type="AlphaFoldDB" id="A0A6S6ZPL5"/>